<evidence type="ECO:0000313" key="1">
    <source>
        <dbReference type="EMBL" id="KAF2279166.1"/>
    </source>
</evidence>
<organism evidence="1 2">
    <name type="scientific">Westerdykella ornata</name>
    <dbReference type="NCBI Taxonomy" id="318751"/>
    <lineage>
        <taxon>Eukaryota</taxon>
        <taxon>Fungi</taxon>
        <taxon>Dikarya</taxon>
        <taxon>Ascomycota</taxon>
        <taxon>Pezizomycotina</taxon>
        <taxon>Dothideomycetes</taxon>
        <taxon>Pleosporomycetidae</taxon>
        <taxon>Pleosporales</taxon>
        <taxon>Sporormiaceae</taxon>
        <taxon>Westerdykella</taxon>
    </lineage>
</organism>
<gene>
    <name evidence="1" type="ORF">EI97DRAFT_364180</name>
</gene>
<feature type="non-terminal residue" evidence="1">
    <location>
        <position position="51"/>
    </location>
</feature>
<proteinExistence type="predicted"/>
<accession>A0A6A6JTT1</accession>
<dbReference type="AlphaFoldDB" id="A0A6A6JTT1"/>
<dbReference type="EMBL" id="ML986486">
    <property type="protein sequence ID" value="KAF2279166.1"/>
    <property type="molecule type" value="Genomic_DNA"/>
</dbReference>
<protein>
    <submittedName>
        <fullName evidence="1">Uncharacterized protein</fullName>
    </submittedName>
</protein>
<name>A0A6A6JTT1_WESOR</name>
<evidence type="ECO:0000313" key="2">
    <source>
        <dbReference type="Proteomes" id="UP000800097"/>
    </source>
</evidence>
<dbReference type="OrthoDB" id="3768616at2759"/>
<feature type="non-terminal residue" evidence="1">
    <location>
        <position position="1"/>
    </location>
</feature>
<keyword evidence="2" id="KW-1185">Reference proteome</keyword>
<dbReference type="GeneID" id="54548175"/>
<reference evidence="1" key="1">
    <citation type="journal article" date="2020" name="Stud. Mycol.">
        <title>101 Dothideomycetes genomes: a test case for predicting lifestyles and emergence of pathogens.</title>
        <authorList>
            <person name="Haridas S."/>
            <person name="Albert R."/>
            <person name="Binder M."/>
            <person name="Bloem J."/>
            <person name="Labutti K."/>
            <person name="Salamov A."/>
            <person name="Andreopoulos B."/>
            <person name="Baker S."/>
            <person name="Barry K."/>
            <person name="Bills G."/>
            <person name="Bluhm B."/>
            <person name="Cannon C."/>
            <person name="Castanera R."/>
            <person name="Culley D."/>
            <person name="Daum C."/>
            <person name="Ezra D."/>
            <person name="Gonzalez J."/>
            <person name="Henrissat B."/>
            <person name="Kuo A."/>
            <person name="Liang C."/>
            <person name="Lipzen A."/>
            <person name="Lutzoni F."/>
            <person name="Magnuson J."/>
            <person name="Mondo S."/>
            <person name="Nolan M."/>
            <person name="Ohm R."/>
            <person name="Pangilinan J."/>
            <person name="Park H.-J."/>
            <person name="Ramirez L."/>
            <person name="Alfaro M."/>
            <person name="Sun H."/>
            <person name="Tritt A."/>
            <person name="Yoshinaga Y."/>
            <person name="Zwiers L.-H."/>
            <person name="Turgeon B."/>
            <person name="Goodwin S."/>
            <person name="Spatafora J."/>
            <person name="Crous P."/>
            <person name="Grigoriev I."/>
        </authorList>
    </citation>
    <scope>NUCLEOTIDE SEQUENCE</scope>
    <source>
        <strain evidence="1">CBS 379.55</strain>
    </source>
</reference>
<dbReference type="RefSeq" id="XP_033656705.1">
    <property type="nucleotide sequence ID" value="XM_033795000.1"/>
</dbReference>
<dbReference type="Proteomes" id="UP000800097">
    <property type="component" value="Unassembled WGS sequence"/>
</dbReference>
<sequence>WPMDGSGSLSSSADDVLKAGRSSTCRIDGLRNESRAWGRGRIEVVRADAVM</sequence>